<evidence type="ECO:0000256" key="11">
    <source>
        <dbReference type="ARBA" id="ARBA00022840"/>
    </source>
</evidence>
<name>A0A5A7ML61_9PROT</name>
<keyword evidence="16" id="KW-0479">Metal-binding</keyword>
<comment type="caution">
    <text evidence="16">Lacks conserved residue(s) required for the propagation of feature annotation.</text>
</comment>
<organism evidence="17 19">
    <name type="scientific">Iodidimonas gelatinilytica</name>
    <dbReference type="NCBI Taxonomy" id="1236966"/>
    <lineage>
        <taxon>Bacteria</taxon>
        <taxon>Pseudomonadati</taxon>
        <taxon>Pseudomonadota</taxon>
        <taxon>Alphaproteobacteria</taxon>
        <taxon>Iodidimonadales</taxon>
        <taxon>Iodidimonadaceae</taxon>
        <taxon>Iodidimonas</taxon>
    </lineage>
</organism>
<keyword evidence="9 16" id="KW-0547">Nucleotide-binding</keyword>
<dbReference type="EMBL" id="BKCM01000010">
    <property type="protein sequence ID" value="GER01426.1"/>
    <property type="molecule type" value="Genomic_DNA"/>
</dbReference>
<comment type="subcellular location">
    <subcellularLocation>
        <location evidence="3 16">Cytoplasm</location>
    </subcellularLocation>
</comment>
<evidence type="ECO:0000313" key="20">
    <source>
        <dbReference type="Proteomes" id="UP000325187"/>
    </source>
</evidence>
<evidence type="ECO:0000256" key="1">
    <source>
        <dbReference type="ARBA" id="ARBA00001206"/>
    </source>
</evidence>
<evidence type="ECO:0000313" key="18">
    <source>
        <dbReference type="EMBL" id="GER01426.1"/>
    </source>
</evidence>
<dbReference type="SUPFAM" id="SSF53067">
    <property type="entry name" value="Actin-like ATPase domain"/>
    <property type="match status" value="2"/>
</dbReference>
<feature type="binding site" evidence="16">
    <location>
        <position position="133"/>
    </location>
    <ligand>
        <name>ATP</name>
        <dbReference type="ChEBI" id="CHEBI:30616"/>
    </ligand>
</feature>
<dbReference type="RefSeq" id="WP_149999328.1">
    <property type="nucleotide sequence ID" value="NZ_BKCL01000001.1"/>
</dbReference>
<feature type="binding site" evidence="16">
    <location>
        <position position="187"/>
    </location>
    <ligand>
        <name>substrate</name>
    </ligand>
</feature>
<feature type="binding site" evidence="16">
    <location>
        <position position="130"/>
    </location>
    <ligand>
        <name>K(+)</name>
        <dbReference type="ChEBI" id="CHEBI:29103"/>
    </ligand>
</feature>
<dbReference type="GO" id="GO:0005737">
    <property type="term" value="C:cytoplasm"/>
    <property type="evidence" value="ECO:0007669"/>
    <property type="project" value="UniProtKB-SubCell"/>
</dbReference>
<keyword evidence="8 16" id="KW-0808">Transferase</keyword>
<dbReference type="NCBIfam" id="NF009855">
    <property type="entry name" value="PRK13321.1"/>
    <property type="match status" value="1"/>
</dbReference>
<dbReference type="PANTHER" id="PTHR34265:SF1">
    <property type="entry name" value="TYPE III PANTOTHENATE KINASE"/>
    <property type="match status" value="1"/>
</dbReference>
<dbReference type="GO" id="GO:0015937">
    <property type="term" value="P:coenzyme A biosynthetic process"/>
    <property type="evidence" value="ECO:0007669"/>
    <property type="project" value="UniProtKB-UniRule"/>
</dbReference>
<dbReference type="EC" id="2.7.1.33" evidence="6 16"/>
<evidence type="ECO:0000256" key="15">
    <source>
        <dbReference type="ARBA" id="ARBA00040883"/>
    </source>
</evidence>
<keyword evidence="13 16" id="KW-0173">Coenzyme A biosynthesis</keyword>
<evidence type="ECO:0000313" key="19">
    <source>
        <dbReference type="Proteomes" id="UP000322084"/>
    </source>
</evidence>
<dbReference type="HAMAP" id="MF_01274">
    <property type="entry name" value="Pantothen_kinase_3"/>
    <property type="match status" value="1"/>
</dbReference>
<feature type="binding site" evidence="16">
    <location>
        <begin position="108"/>
        <end position="111"/>
    </location>
    <ligand>
        <name>substrate</name>
    </ligand>
</feature>
<comment type="cofactor">
    <cofactor evidence="16">
        <name>NH4(+)</name>
        <dbReference type="ChEBI" id="CHEBI:28938"/>
    </cofactor>
    <cofactor evidence="16">
        <name>K(+)</name>
        <dbReference type="ChEBI" id="CHEBI:29103"/>
    </cofactor>
    <text evidence="16">A monovalent cation. Ammonium or potassium.</text>
</comment>
<evidence type="ECO:0000313" key="17">
    <source>
        <dbReference type="EMBL" id="GEQ96702.1"/>
    </source>
</evidence>
<accession>A0A5A7N2X7</accession>
<comment type="cofactor">
    <cofactor evidence="2">
        <name>K(+)</name>
        <dbReference type="ChEBI" id="CHEBI:29103"/>
    </cofactor>
</comment>
<dbReference type="Proteomes" id="UP000325187">
    <property type="component" value="Unassembled WGS sequence"/>
</dbReference>
<evidence type="ECO:0000256" key="5">
    <source>
        <dbReference type="ARBA" id="ARBA00011738"/>
    </source>
</evidence>
<dbReference type="GO" id="GO:0004594">
    <property type="term" value="F:pantothenate kinase activity"/>
    <property type="evidence" value="ECO:0007669"/>
    <property type="project" value="UniProtKB-UniRule"/>
</dbReference>
<sequence length="267" mass="28967">MLLAIDQGNTNTVFALLDGEKIVRKWRISTEEKRTADEYMVWISALLKLSDMTVADIDGAVVATVVPQGKLNLVLLCRRYFKCDPLVVGDPKVDLGVDVRVHNPDEVGADRLVNAVAADKIYGGPLVIVDFGTATTFDVIGRDGAYLGGVISPGINLSLKALHEAAAKLPRIAVEAPTSDRVTGLSTLEAMQSGVFWGYVGLIDGINMRLRKEHAPDMKVLATGGLAKIFYGRADSIDHVDHDLTISGMRLLFERNSHKCVPVLDED</sequence>
<protein>
    <recommendedName>
        <fullName evidence="15 16">Type III pantothenate kinase</fullName>
        <ecNumber evidence="6 16">2.7.1.33</ecNumber>
    </recommendedName>
    <alternativeName>
        <fullName evidence="16">PanK-III</fullName>
    </alternativeName>
    <alternativeName>
        <fullName evidence="16">Pantothenic acid kinase</fullName>
    </alternativeName>
</protein>
<reference evidence="19 20" key="1">
    <citation type="submission" date="2019-09" db="EMBL/GenBank/DDBJ databases">
        <title>NBRP : Genome information of microbial organism related human and environment.</title>
        <authorList>
            <person name="Hattori M."/>
            <person name="Oshima K."/>
            <person name="Inaba H."/>
            <person name="Suda W."/>
            <person name="Sakamoto M."/>
            <person name="Iino T."/>
            <person name="Kitahara M."/>
            <person name="Oshida Y."/>
            <person name="Iida T."/>
            <person name="Kudo T."/>
            <person name="Itoh T."/>
            <person name="Ohkuma M."/>
        </authorList>
    </citation>
    <scope>NUCLEOTIDE SEQUENCE [LARGE SCALE GENOMIC DNA]</scope>
    <source>
        <strain evidence="17 19">Hi-2</strain>
        <strain evidence="18 20">Mie-1</strain>
    </source>
</reference>
<feature type="binding site" evidence="16">
    <location>
        <begin position="6"/>
        <end position="13"/>
    </location>
    <ligand>
        <name>ATP</name>
        <dbReference type="ChEBI" id="CHEBI:30616"/>
    </ligand>
</feature>
<keyword evidence="7 16" id="KW-0963">Cytoplasm</keyword>
<dbReference type="InterPro" id="IPR004619">
    <property type="entry name" value="Type_III_PanK"/>
</dbReference>
<evidence type="ECO:0000256" key="4">
    <source>
        <dbReference type="ARBA" id="ARBA00005225"/>
    </source>
</evidence>
<evidence type="ECO:0000256" key="3">
    <source>
        <dbReference type="ARBA" id="ARBA00004496"/>
    </source>
</evidence>
<dbReference type="AlphaFoldDB" id="A0A5A7ML61"/>
<feature type="active site" description="Proton acceptor" evidence="16">
    <location>
        <position position="110"/>
    </location>
</feature>
<comment type="caution">
    <text evidence="17">The sequence shown here is derived from an EMBL/GenBank/DDBJ whole genome shotgun (WGS) entry which is preliminary data.</text>
</comment>
<accession>A0A5A7ML61</accession>
<evidence type="ECO:0000256" key="10">
    <source>
        <dbReference type="ARBA" id="ARBA00022777"/>
    </source>
</evidence>
<evidence type="ECO:0000256" key="8">
    <source>
        <dbReference type="ARBA" id="ARBA00022679"/>
    </source>
</evidence>
<comment type="pathway">
    <text evidence="4 16">Cofactor biosynthesis; coenzyme A biosynthesis; CoA from (R)-pantothenate: step 1/5.</text>
</comment>
<comment type="subunit">
    <text evidence="5 16">Homodimer.</text>
</comment>
<keyword evidence="11 16" id="KW-0067">ATP-binding</keyword>
<evidence type="ECO:0000256" key="9">
    <source>
        <dbReference type="ARBA" id="ARBA00022741"/>
    </source>
</evidence>
<keyword evidence="12 16" id="KW-0630">Potassium</keyword>
<evidence type="ECO:0000256" key="7">
    <source>
        <dbReference type="ARBA" id="ARBA00022490"/>
    </source>
</evidence>
<comment type="function">
    <text evidence="16">Catalyzes the phosphorylation of pantothenate (Pan), the first step in CoA biosynthesis.</text>
</comment>
<proteinExistence type="inferred from homology"/>
<comment type="catalytic activity">
    <reaction evidence="1 16">
        <text>(R)-pantothenate + ATP = (R)-4'-phosphopantothenate + ADP + H(+)</text>
        <dbReference type="Rhea" id="RHEA:16373"/>
        <dbReference type="ChEBI" id="CHEBI:10986"/>
        <dbReference type="ChEBI" id="CHEBI:15378"/>
        <dbReference type="ChEBI" id="CHEBI:29032"/>
        <dbReference type="ChEBI" id="CHEBI:30616"/>
        <dbReference type="ChEBI" id="CHEBI:456216"/>
        <dbReference type="EC" id="2.7.1.33"/>
    </reaction>
</comment>
<keyword evidence="10 16" id="KW-0418">Kinase</keyword>
<evidence type="ECO:0000256" key="14">
    <source>
        <dbReference type="ARBA" id="ARBA00038036"/>
    </source>
</evidence>
<dbReference type="Gene3D" id="3.30.420.40">
    <property type="match status" value="2"/>
</dbReference>
<dbReference type="GO" id="GO:0046872">
    <property type="term" value="F:metal ion binding"/>
    <property type="evidence" value="ECO:0007669"/>
    <property type="project" value="UniProtKB-KW"/>
</dbReference>
<comment type="similarity">
    <text evidence="14 16">Belongs to the type III pantothenate kinase family.</text>
</comment>
<dbReference type="Pfam" id="PF03309">
    <property type="entry name" value="Pan_kinase"/>
    <property type="match status" value="1"/>
</dbReference>
<dbReference type="NCBIfam" id="TIGR00671">
    <property type="entry name" value="baf"/>
    <property type="match status" value="1"/>
</dbReference>
<evidence type="ECO:0000256" key="12">
    <source>
        <dbReference type="ARBA" id="ARBA00022958"/>
    </source>
</evidence>
<evidence type="ECO:0000256" key="16">
    <source>
        <dbReference type="HAMAP-Rule" id="MF_01274"/>
    </source>
</evidence>
<dbReference type="PANTHER" id="PTHR34265">
    <property type="entry name" value="TYPE III PANTOTHENATE KINASE"/>
    <property type="match status" value="1"/>
</dbReference>
<evidence type="ECO:0000256" key="2">
    <source>
        <dbReference type="ARBA" id="ARBA00001958"/>
    </source>
</evidence>
<keyword evidence="20" id="KW-1185">Reference proteome</keyword>
<dbReference type="UniPathway" id="UPA00241">
    <property type="reaction ID" value="UER00352"/>
</dbReference>
<dbReference type="InterPro" id="IPR043129">
    <property type="entry name" value="ATPase_NBD"/>
</dbReference>
<dbReference type="NCBIfam" id="NF009848">
    <property type="entry name" value="PRK13318.1-6"/>
    <property type="match status" value="1"/>
</dbReference>
<dbReference type="GO" id="GO:0005524">
    <property type="term" value="F:ATP binding"/>
    <property type="evidence" value="ECO:0007669"/>
    <property type="project" value="UniProtKB-UniRule"/>
</dbReference>
<evidence type="ECO:0000256" key="6">
    <source>
        <dbReference type="ARBA" id="ARBA00012102"/>
    </source>
</evidence>
<dbReference type="CDD" id="cd24015">
    <property type="entry name" value="ASKHA_NBD_PanK-III"/>
    <property type="match status" value="1"/>
</dbReference>
<dbReference type="Proteomes" id="UP000322084">
    <property type="component" value="Unassembled WGS sequence"/>
</dbReference>
<gene>
    <name evidence="16 17" type="primary">coaX</name>
    <name evidence="17" type="ORF">JCM17844_03390</name>
    <name evidence="18" type="ORF">JCM17845_20490</name>
</gene>
<evidence type="ECO:0000256" key="13">
    <source>
        <dbReference type="ARBA" id="ARBA00022993"/>
    </source>
</evidence>
<dbReference type="EMBL" id="BKCL01000001">
    <property type="protein sequence ID" value="GEQ96702.1"/>
    <property type="molecule type" value="Genomic_DNA"/>
</dbReference>
<dbReference type="NCBIfam" id="NF009844">
    <property type="entry name" value="PRK13318.1-2"/>
    <property type="match status" value="1"/>
</dbReference>